<evidence type="ECO:0000256" key="1">
    <source>
        <dbReference type="ARBA" id="ARBA00006484"/>
    </source>
</evidence>
<evidence type="ECO:0000313" key="4">
    <source>
        <dbReference type="Proteomes" id="UP000070544"/>
    </source>
</evidence>
<dbReference type="InterPro" id="IPR036291">
    <property type="entry name" value="NAD(P)-bd_dom_sf"/>
</dbReference>
<dbReference type="AlphaFoldDB" id="A0A139A6U8"/>
<dbReference type="SUPFAM" id="SSF51735">
    <property type="entry name" value="NAD(P)-binding Rossmann-fold domains"/>
    <property type="match status" value="1"/>
</dbReference>
<dbReference type="STRING" id="1344416.A0A139A6U8"/>
<keyword evidence="4" id="KW-1185">Reference proteome</keyword>
<protein>
    <submittedName>
        <fullName evidence="3">NAD(P)-binding protein</fullName>
    </submittedName>
</protein>
<dbReference type="PANTHER" id="PTHR24321">
    <property type="entry name" value="DEHYDROGENASES, SHORT CHAIN"/>
    <property type="match status" value="1"/>
</dbReference>
<evidence type="ECO:0000256" key="2">
    <source>
        <dbReference type="ARBA" id="ARBA00023002"/>
    </source>
</evidence>
<sequence length="192" mass="20632">MPIGQLLASKIEGARLAFTDLLAQSELTQTVLKQISVQGLKSATFLQHNVTNGSQWEHVVKNSQGNEVRHLLNEKEGFSSHLTMRHRQSAIMGVPHIPSYSASKGGIRFLSKSVALHCANSSFPGGKIRVNSVYPGMVEPPMLKPDYVELLRTNPDAAKAIAPLGRGGTAEDVANAIAFLASQESSYITVGP</sequence>
<dbReference type="Proteomes" id="UP000070544">
    <property type="component" value="Unassembled WGS sequence"/>
</dbReference>
<dbReference type="EMBL" id="KQ965787">
    <property type="protein sequence ID" value="KXS12542.1"/>
    <property type="molecule type" value="Genomic_DNA"/>
</dbReference>
<dbReference type="PANTHER" id="PTHR24321:SF8">
    <property type="entry name" value="ESTRADIOL 17-BETA-DEHYDROGENASE 8-RELATED"/>
    <property type="match status" value="1"/>
</dbReference>
<dbReference type="GO" id="GO:0016491">
    <property type="term" value="F:oxidoreductase activity"/>
    <property type="evidence" value="ECO:0007669"/>
    <property type="project" value="UniProtKB-KW"/>
</dbReference>
<evidence type="ECO:0000313" key="3">
    <source>
        <dbReference type="EMBL" id="KXS12542.1"/>
    </source>
</evidence>
<proteinExistence type="inferred from homology"/>
<gene>
    <name evidence="3" type="ORF">M427DRAFT_502358</name>
</gene>
<name>A0A139A6U8_GONPJ</name>
<organism evidence="3 4">
    <name type="scientific">Gonapodya prolifera (strain JEL478)</name>
    <name type="common">Monoblepharis prolifera</name>
    <dbReference type="NCBI Taxonomy" id="1344416"/>
    <lineage>
        <taxon>Eukaryota</taxon>
        <taxon>Fungi</taxon>
        <taxon>Fungi incertae sedis</taxon>
        <taxon>Chytridiomycota</taxon>
        <taxon>Chytridiomycota incertae sedis</taxon>
        <taxon>Monoblepharidomycetes</taxon>
        <taxon>Monoblepharidales</taxon>
        <taxon>Gonapodyaceae</taxon>
        <taxon>Gonapodya</taxon>
    </lineage>
</organism>
<reference evidence="3 4" key="1">
    <citation type="journal article" date="2015" name="Genome Biol. Evol.">
        <title>Phylogenomic analyses indicate that early fungi evolved digesting cell walls of algal ancestors of land plants.</title>
        <authorList>
            <person name="Chang Y."/>
            <person name="Wang S."/>
            <person name="Sekimoto S."/>
            <person name="Aerts A.L."/>
            <person name="Choi C."/>
            <person name="Clum A."/>
            <person name="LaButti K.M."/>
            <person name="Lindquist E.A."/>
            <person name="Yee Ngan C."/>
            <person name="Ohm R.A."/>
            <person name="Salamov A.A."/>
            <person name="Grigoriev I.V."/>
            <person name="Spatafora J.W."/>
            <person name="Berbee M.L."/>
        </authorList>
    </citation>
    <scope>NUCLEOTIDE SEQUENCE [LARGE SCALE GENOMIC DNA]</scope>
    <source>
        <strain evidence="3 4">JEL478</strain>
    </source>
</reference>
<dbReference type="Pfam" id="PF13561">
    <property type="entry name" value="adh_short_C2"/>
    <property type="match status" value="1"/>
</dbReference>
<comment type="similarity">
    <text evidence="1">Belongs to the short-chain dehydrogenases/reductases (SDR) family.</text>
</comment>
<dbReference type="OrthoDB" id="417891at2759"/>
<dbReference type="InterPro" id="IPR002347">
    <property type="entry name" value="SDR_fam"/>
</dbReference>
<dbReference type="PRINTS" id="PR00081">
    <property type="entry name" value="GDHRDH"/>
</dbReference>
<keyword evidence="2" id="KW-0560">Oxidoreductase</keyword>
<dbReference type="Gene3D" id="3.40.50.720">
    <property type="entry name" value="NAD(P)-binding Rossmann-like Domain"/>
    <property type="match status" value="1"/>
</dbReference>
<accession>A0A139A6U8</accession>